<comment type="similarity">
    <text evidence="1">Belongs to the DapB family.</text>
</comment>
<dbReference type="SUPFAM" id="SSF55347">
    <property type="entry name" value="Glyceraldehyde-3-phosphate dehydrogenase-like, C-terminal domain"/>
    <property type="match status" value="1"/>
</dbReference>
<dbReference type="InterPro" id="IPR023940">
    <property type="entry name" value="DHDPR_bac"/>
</dbReference>
<comment type="catalytic activity">
    <reaction evidence="12">
        <text>(S)-2,3,4,5-tetrahydrodipicolinate + NAD(+) + H2O = (2S,4S)-4-hydroxy-2,3,4,5-tetrahydrodipicolinate + NADH + H(+)</text>
        <dbReference type="Rhea" id="RHEA:35323"/>
        <dbReference type="ChEBI" id="CHEBI:15377"/>
        <dbReference type="ChEBI" id="CHEBI:15378"/>
        <dbReference type="ChEBI" id="CHEBI:16845"/>
        <dbReference type="ChEBI" id="CHEBI:57540"/>
        <dbReference type="ChEBI" id="CHEBI:57945"/>
        <dbReference type="ChEBI" id="CHEBI:67139"/>
        <dbReference type="EC" id="1.17.1.8"/>
    </reaction>
</comment>
<comment type="catalytic activity">
    <reaction evidence="11">
        <text>(S)-2,3,4,5-tetrahydrodipicolinate + NADP(+) + H2O = (2S,4S)-4-hydroxy-2,3,4,5-tetrahydrodipicolinate + NADPH + H(+)</text>
        <dbReference type="Rhea" id="RHEA:35331"/>
        <dbReference type="ChEBI" id="CHEBI:15377"/>
        <dbReference type="ChEBI" id="CHEBI:15378"/>
        <dbReference type="ChEBI" id="CHEBI:16845"/>
        <dbReference type="ChEBI" id="CHEBI:57783"/>
        <dbReference type="ChEBI" id="CHEBI:58349"/>
        <dbReference type="ChEBI" id="CHEBI:67139"/>
        <dbReference type="EC" id="1.17.1.8"/>
    </reaction>
</comment>
<accession>A0A644SVB0</accession>
<keyword evidence="8" id="KW-0457">Lysine biosynthesis</keyword>
<dbReference type="CDD" id="cd02274">
    <property type="entry name" value="DHDPR_N"/>
    <property type="match status" value="1"/>
</dbReference>
<evidence type="ECO:0000256" key="3">
    <source>
        <dbReference type="ARBA" id="ARBA00022605"/>
    </source>
</evidence>
<keyword evidence="5" id="KW-0220">Diaminopimelate biosynthesis</keyword>
<evidence type="ECO:0000256" key="6">
    <source>
        <dbReference type="ARBA" id="ARBA00023002"/>
    </source>
</evidence>
<gene>
    <name evidence="15" type="primary">dapB_2</name>
    <name evidence="15" type="ORF">SDC9_04088</name>
</gene>
<evidence type="ECO:0000256" key="8">
    <source>
        <dbReference type="ARBA" id="ARBA00023154"/>
    </source>
</evidence>
<dbReference type="PANTHER" id="PTHR20836">
    <property type="entry name" value="DIHYDRODIPICOLINATE REDUCTASE"/>
    <property type="match status" value="1"/>
</dbReference>
<dbReference type="GO" id="GO:0009089">
    <property type="term" value="P:lysine biosynthetic process via diaminopimelate"/>
    <property type="evidence" value="ECO:0007669"/>
    <property type="project" value="InterPro"/>
</dbReference>
<evidence type="ECO:0000256" key="4">
    <source>
        <dbReference type="ARBA" id="ARBA00022857"/>
    </source>
</evidence>
<keyword evidence="7" id="KW-0520">NAD</keyword>
<protein>
    <recommendedName>
        <fullName evidence="10">4-hydroxy-tetrahydrodipicolinate reductase</fullName>
        <ecNumber evidence="10">1.17.1.8</ecNumber>
    </recommendedName>
</protein>
<dbReference type="NCBIfam" id="TIGR00036">
    <property type="entry name" value="dapB"/>
    <property type="match status" value="1"/>
</dbReference>
<dbReference type="InterPro" id="IPR000846">
    <property type="entry name" value="DapB_N"/>
</dbReference>
<dbReference type="GO" id="GO:0005829">
    <property type="term" value="C:cytosol"/>
    <property type="evidence" value="ECO:0007669"/>
    <property type="project" value="TreeGrafter"/>
</dbReference>
<evidence type="ECO:0000313" key="15">
    <source>
        <dbReference type="EMBL" id="MPL58554.1"/>
    </source>
</evidence>
<evidence type="ECO:0000256" key="1">
    <source>
        <dbReference type="ARBA" id="ARBA00006642"/>
    </source>
</evidence>
<evidence type="ECO:0000256" key="10">
    <source>
        <dbReference type="ARBA" id="ARBA00038983"/>
    </source>
</evidence>
<dbReference type="Pfam" id="PF05173">
    <property type="entry name" value="DapB_C"/>
    <property type="match status" value="1"/>
</dbReference>
<dbReference type="EMBL" id="VSSQ01000007">
    <property type="protein sequence ID" value="MPL58554.1"/>
    <property type="molecule type" value="Genomic_DNA"/>
</dbReference>
<dbReference type="GO" id="GO:0019877">
    <property type="term" value="P:diaminopimelate biosynthetic process"/>
    <property type="evidence" value="ECO:0007669"/>
    <property type="project" value="UniProtKB-KW"/>
</dbReference>
<dbReference type="Gene3D" id="3.40.50.720">
    <property type="entry name" value="NAD(P)-binding Rossmann-like Domain"/>
    <property type="match status" value="1"/>
</dbReference>
<evidence type="ECO:0000256" key="12">
    <source>
        <dbReference type="ARBA" id="ARBA00049396"/>
    </source>
</evidence>
<reference evidence="15" key="1">
    <citation type="submission" date="2019-08" db="EMBL/GenBank/DDBJ databases">
        <authorList>
            <person name="Kucharzyk K."/>
            <person name="Murdoch R.W."/>
            <person name="Higgins S."/>
            <person name="Loffler F."/>
        </authorList>
    </citation>
    <scope>NUCLEOTIDE SEQUENCE</scope>
</reference>
<dbReference type="AlphaFoldDB" id="A0A644SVB0"/>
<dbReference type="PANTHER" id="PTHR20836:SF0">
    <property type="entry name" value="4-HYDROXY-TETRAHYDRODIPICOLINATE REDUCTASE 1, CHLOROPLASTIC-RELATED"/>
    <property type="match status" value="1"/>
</dbReference>
<organism evidence="15">
    <name type="scientific">bioreactor metagenome</name>
    <dbReference type="NCBI Taxonomy" id="1076179"/>
    <lineage>
        <taxon>unclassified sequences</taxon>
        <taxon>metagenomes</taxon>
        <taxon>ecological metagenomes</taxon>
    </lineage>
</organism>
<dbReference type="EC" id="1.17.1.8" evidence="10"/>
<dbReference type="SUPFAM" id="SSF51735">
    <property type="entry name" value="NAD(P)-binding Rossmann-fold domains"/>
    <property type="match status" value="1"/>
</dbReference>
<comment type="caution">
    <text evidence="15">The sequence shown here is derived from an EMBL/GenBank/DDBJ whole genome shotgun (WGS) entry which is preliminary data.</text>
</comment>
<keyword evidence="3" id="KW-0028">Amino-acid biosynthesis</keyword>
<evidence type="ECO:0000259" key="13">
    <source>
        <dbReference type="Pfam" id="PF01113"/>
    </source>
</evidence>
<dbReference type="PIRSF" id="PIRSF000161">
    <property type="entry name" value="DHPR"/>
    <property type="match status" value="1"/>
</dbReference>
<feature type="domain" description="Dihydrodipicolinate reductase N-terminal" evidence="13">
    <location>
        <begin position="1"/>
        <end position="126"/>
    </location>
</feature>
<evidence type="ECO:0000256" key="2">
    <source>
        <dbReference type="ARBA" id="ARBA00022490"/>
    </source>
</evidence>
<evidence type="ECO:0000259" key="14">
    <source>
        <dbReference type="Pfam" id="PF05173"/>
    </source>
</evidence>
<dbReference type="InterPro" id="IPR036291">
    <property type="entry name" value="NAD(P)-bd_dom_sf"/>
</dbReference>
<evidence type="ECO:0000256" key="7">
    <source>
        <dbReference type="ARBA" id="ARBA00023027"/>
    </source>
</evidence>
<dbReference type="InterPro" id="IPR022664">
    <property type="entry name" value="DapB_N_CS"/>
</dbReference>
<evidence type="ECO:0000256" key="11">
    <source>
        <dbReference type="ARBA" id="ARBA00049080"/>
    </source>
</evidence>
<evidence type="ECO:0000256" key="9">
    <source>
        <dbReference type="ARBA" id="ARBA00037922"/>
    </source>
</evidence>
<dbReference type="InterPro" id="IPR022663">
    <property type="entry name" value="DapB_C"/>
</dbReference>
<name>A0A644SVB0_9ZZZZ</name>
<dbReference type="Pfam" id="PF01113">
    <property type="entry name" value="DapB_N"/>
    <property type="match status" value="1"/>
</dbReference>
<dbReference type="Gene3D" id="3.30.360.10">
    <property type="entry name" value="Dihydrodipicolinate Reductase, domain 2"/>
    <property type="match status" value="1"/>
</dbReference>
<sequence length="271" mass="30486">MKTALIGLGRTGKNVAEYLIKQDTLAMVLCRQSSPNANKDIGEILGSNLTGITVETIDHLERKLFHKQPDVLIDFSGHTFLKENIHTLAKCGVNVVTAVTDYEPAEIERLRIFAEKGNIGIVMAPNITYGVNVMMLMAEIAAELMGDYDFEVFEEHHKHKKDRPSGTAKKIVNKIRTGLLEEKEIPEHVVRAGGIVGKHKVLICGEFDKIEISHESFSRVAFAEGAYKAAKFINGKTGFYEMSDIFEYERQQRRQIVIQHQPTEFEKEDPA</sequence>
<proteinExistence type="inferred from homology"/>
<keyword evidence="2" id="KW-0963">Cytoplasm</keyword>
<dbReference type="PROSITE" id="PS01298">
    <property type="entry name" value="DAPB"/>
    <property type="match status" value="1"/>
</dbReference>
<evidence type="ECO:0000256" key="5">
    <source>
        <dbReference type="ARBA" id="ARBA00022915"/>
    </source>
</evidence>
<feature type="domain" description="Dihydrodipicolinate reductase C-terminal" evidence="14">
    <location>
        <begin position="130"/>
        <end position="245"/>
    </location>
</feature>
<comment type="pathway">
    <text evidence="9">Amino-acid biosynthesis; L-lysine biosynthesis via DAP pathway; (S)-tetrahydrodipicolinate from L-aspartate: step 4/4.</text>
</comment>
<keyword evidence="4" id="KW-0521">NADP</keyword>
<dbReference type="GO" id="GO:0008839">
    <property type="term" value="F:4-hydroxy-tetrahydrodipicolinate reductase"/>
    <property type="evidence" value="ECO:0007669"/>
    <property type="project" value="UniProtKB-EC"/>
</dbReference>
<keyword evidence="6 15" id="KW-0560">Oxidoreductase</keyword>